<evidence type="ECO:0000313" key="1">
    <source>
        <dbReference type="EMBL" id="RDB29592.1"/>
    </source>
</evidence>
<gene>
    <name evidence="1" type="ORF">Hypma_016016</name>
</gene>
<dbReference type="AlphaFoldDB" id="A0A369K7P6"/>
<organism evidence="1 2">
    <name type="scientific">Hypsizygus marmoreus</name>
    <name type="common">White beech mushroom</name>
    <name type="synonym">Agaricus marmoreus</name>
    <dbReference type="NCBI Taxonomy" id="39966"/>
    <lineage>
        <taxon>Eukaryota</taxon>
        <taxon>Fungi</taxon>
        <taxon>Dikarya</taxon>
        <taxon>Basidiomycota</taxon>
        <taxon>Agaricomycotina</taxon>
        <taxon>Agaricomycetes</taxon>
        <taxon>Agaricomycetidae</taxon>
        <taxon>Agaricales</taxon>
        <taxon>Tricholomatineae</taxon>
        <taxon>Lyophyllaceae</taxon>
        <taxon>Hypsizygus</taxon>
    </lineage>
</organism>
<dbReference type="InParanoid" id="A0A369K7P6"/>
<accession>A0A369K7P6</accession>
<protein>
    <submittedName>
        <fullName evidence="1">Uncharacterized protein</fullName>
    </submittedName>
</protein>
<reference evidence="1" key="1">
    <citation type="submission" date="2018-04" db="EMBL/GenBank/DDBJ databases">
        <title>Whole genome sequencing of Hypsizygus marmoreus.</title>
        <authorList>
            <person name="Choi I.-G."/>
            <person name="Min B."/>
            <person name="Kim J.-G."/>
            <person name="Kim S."/>
            <person name="Oh Y.-L."/>
            <person name="Kong W.-S."/>
            <person name="Park H."/>
            <person name="Jeong J."/>
            <person name="Song E.-S."/>
        </authorList>
    </citation>
    <scope>NUCLEOTIDE SEQUENCE [LARGE SCALE GENOMIC DNA]</scope>
    <source>
        <strain evidence="1">51987-8</strain>
    </source>
</reference>
<name>A0A369K7P6_HYPMA</name>
<comment type="caution">
    <text evidence="1">The sequence shown here is derived from an EMBL/GenBank/DDBJ whole genome shotgun (WGS) entry which is preliminary data.</text>
</comment>
<dbReference type="Proteomes" id="UP000076154">
    <property type="component" value="Unassembled WGS sequence"/>
</dbReference>
<evidence type="ECO:0000313" key="2">
    <source>
        <dbReference type="Proteomes" id="UP000076154"/>
    </source>
</evidence>
<sequence length="104" mass="12042">MLPATTDDARFSCLSPRSLFRFGAVNQEEHLAVQSYQRRAFSVEDLLLRYFNDAQCIEFRTLQATTGTLISGSTAVEFFDRTRYAEHDLDLFVEHHHAIDVDWL</sequence>
<dbReference type="OrthoDB" id="3041043at2759"/>
<proteinExistence type="predicted"/>
<keyword evidence="2" id="KW-1185">Reference proteome</keyword>
<dbReference type="EMBL" id="LUEZ02000010">
    <property type="protein sequence ID" value="RDB29592.1"/>
    <property type="molecule type" value="Genomic_DNA"/>
</dbReference>